<feature type="transmembrane region" description="Helical" evidence="10">
    <location>
        <begin position="245"/>
        <end position="267"/>
    </location>
</feature>
<dbReference type="Pfam" id="PF07690">
    <property type="entry name" value="MFS_1"/>
    <property type="match status" value="1"/>
</dbReference>
<reference evidence="12" key="1">
    <citation type="journal article" date="2020" name="Stud. Mycol.">
        <title>101 Dothideomycetes genomes: a test case for predicting lifestyles and emergence of pathogens.</title>
        <authorList>
            <person name="Haridas S."/>
            <person name="Albert R."/>
            <person name="Binder M."/>
            <person name="Bloem J."/>
            <person name="Labutti K."/>
            <person name="Salamov A."/>
            <person name="Andreopoulos B."/>
            <person name="Baker S."/>
            <person name="Barry K."/>
            <person name="Bills G."/>
            <person name="Bluhm B."/>
            <person name="Cannon C."/>
            <person name="Castanera R."/>
            <person name="Culley D."/>
            <person name="Daum C."/>
            <person name="Ezra D."/>
            <person name="Gonzalez J."/>
            <person name="Henrissat B."/>
            <person name="Kuo A."/>
            <person name="Liang C."/>
            <person name="Lipzen A."/>
            <person name="Lutzoni F."/>
            <person name="Magnuson J."/>
            <person name="Mondo S."/>
            <person name="Nolan M."/>
            <person name="Ohm R."/>
            <person name="Pangilinan J."/>
            <person name="Park H.-J."/>
            <person name="Ramirez L."/>
            <person name="Alfaro M."/>
            <person name="Sun H."/>
            <person name="Tritt A."/>
            <person name="Yoshinaga Y."/>
            <person name="Zwiers L.-H."/>
            <person name="Turgeon B."/>
            <person name="Goodwin S."/>
            <person name="Spatafora J."/>
            <person name="Crous P."/>
            <person name="Grigoriev I."/>
        </authorList>
    </citation>
    <scope>NUCLEOTIDE SEQUENCE</scope>
    <source>
        <strain evidence="12">CBS 113389</strain>
    </source>
</reference>
<dbReference type="PANTHER" id="PTHR23502:SF68">
    <property type="entry name" value="MULTIDRUG TRANSPORTER, PUTATIVE (AFU_ORTHOLOGUE AFUA_3G01120)-RELATED"/>
    <property type="match status" value="1"/>
</dbReference>
<comment type="similarity">
    <text evidence="5">Belongs to the major facilitator superfamily. CAR1 family.</text>
</comment>
<feature type="transmembrane region" description="Helical" evidence="10">
    <location>
        <begin position="361"/>
        <end position="380"/>
    </location>
</feature>
<feature type="transmembrane region" description="Helical" evidence="10">
    <location>
        <begin position="218"/>
        <end position="239"/>
    </location>
</feature>
<dbReference type="EMBL" id="MU001639">
    <property type="protein sequence ID" value="KAF2480723.1"/>
    <property type="molecule type" value="Genomic_DNA"/>
</dbReference>
<dbReference type="GeneID" id="54472550"/>
<dbReference type="SUPFAM" id="SSF103473">
    <property type="entry name" value="MFS general substrate transporter"/>
    <property type="match status" value="1"/>
</dbReference>
<accession>A0A6A6PMQ3</accession>
<dbReference type="GO" id="GO:0016020">
    <property type="term" value="C:membrane"/>
    <property type="evidence" value="ECO:0007669"/>
    <property type="project" value="UniProtKB-SubCell"/>
</dbReference>
<gene>
    <name evidence="12" type="ORF">BDY17DRAFT_255695</name>
</gene>
<evidence type="ECO:0000256" key="2">
    <source>
        <dbReference type="ARBA" id="ARBA00022692"/>
    </source>
</evidence>
<name>A0A6A6PMQ3_9PEZI</name>
<proteinExistence type="inferred from homology"/>
<keyword evidence="2 10" id="KW-0812">Transmembrane</keyword>
<dbReference type="InterPro" id="IPR011701">
    <property type="entry name" value="MFS"/>
</dbReference>
<evidence type="ECO:0000313" key="13">
    <source>
        <dbReference type="Proteomes" id="UP000799767"/>
    </source>
</evidence>
<sequence length="532" mass="57700">MAAAESELRSHGSGNSKAIDNEKDDAALASSNASDAGSPLDIDRDMEKSAPVEAISDQGHAPDPADPNVVDWDSPDDPQNPMNWSDKKKWSNIAVLSVLTLLTPLASSMFAPGVPQLVKDFHVTSQALETFVVSVYILGFAFGPLVLAPLSEMYGRVVIYNVCNVCYLAFTIACALSQNIGQLIGFRFLAGSFGVAPITLGGGTIADIMKAEKRGSAMSVWAMGPLLGPVIGPVCGGFLSNAKGWRWIFWVLAIAIGAATIGCFLVARETYAPVLLERKTKRLRKETGNEDLVSKLDLGITPKQLWIRSLVRPAKLMFLSPICALMSLYLAIIYGILYLLFTTFTFVFEGAYHFSESIVGLVYIALGVGMLLGLAILGTQSDPIMKRLAAKHNGGTPKPEYRLPLLMYGAPFIPVGLFIYGWTAQYHIQWAVPLFGTLLVGVGLLAGFMCINTYLIDAYTRYAASALAANTVLRSIFGAVFPLFALQMYDALGLGWGNSLIAFVSLAMVPIPFVFYYYGERIRTHPKFQVKL</sequence>
<comment type="function">
    <text evidence="6">MFS transporter; part of the gene cluster that mediates the biosynthesis of cercosporin, a light-activated, non-host-selective toxin. The perylenequinone chromophore of cercosporin absorbs light energy to attain an electronically-activated triplet state and produces active oxygen species such as the hydroxyl radical, superoxide, hydrogen peroxide or singlet oxygen upon reaction with oxygen molecules. These reactive oxygen species cause damage to various cellular components including lipids, proteins and nucleic acids. Responsible for secretion and accumulation of cercosporin, but does not play any roles in self-protection against the toxicity of cercosporin.</text>
</comment>
<feature type="transmembrane region" description="Helical" evidence="10">
    <location>
        <begin position="184"/>
        <end position="206"/>
    </location>
</feature>
<feature type="transmembrane region" description="Helical" evidence="10">
    <location>
        <begin position="316"/>
        <end position="341"/>
    </location>
</feature>
<dbReference type="FunFam" id="1.20.1250.20:FF:000011">
    <property type="entry name" value="MFS multidrug transporter, putative"/>
    <property type="match status" value="1"/>
</dbReference>
<dbReference type="RefSeq" id="XP_033587293.1">
    <property type="nucleotide sequence ID" value="XM_033731548.1"/>
</dbReference>
<protein>
    <recommendedName>
        <fullName evidence="7">Cercosporin MFS transporter CTB4</fullName>
    </recommendedName>
    <alternativeName>
        <fullName evidence="8">Cercosporin toxin biosynthesis cluster protein 4</fullName>
    </alternativeName>
</protein>
<evidence type="ECO:0000256" key="8">
    <source>
        <dbReference type="ARBA" id="ARBA00077167"/>
    </source>
</evidence>
<keyword evidence="4 10" id="KW-0472">Membrane</keyword>
<dbReference type="CDD" id="cd17323">
    <property type="entry name" value="MFS_Tpo1_MDR_like"/>
    <property type="match status" value="1"/>
</dbReference>
<evidence type="ECO:0000256" key="9">
    <source>
        <dbReference type="SAM" id="MobiDB-lite"/>
    </source>
</evidence>
<feature type="transmembrane region" description="Helical" evidence="10">
    <location>
        <begin position="157"/>
        <end position="178"/>
    </location>
</feature>
<dbReference type="OrthoDB" id="5296287at2759"/>
<keyword evidence="3 10" id="KW-1133">Transmembrane helix</keyword>
<feature type="transmembrane region" description="Helical" evidence="10">
    <location>
        <begin position="90"/>
        <end position="111"/>
    </location>
</feature>
<evidence type="ECO:0000256" key="10">
    <source>
        <dbReference type="SAM" id="Phobius"/>
    </source>
</evidence>
<feature type="compositionally biased region" description="Basic and acidic residues" evidence="9">
    <location>
        <begin position="1"/>
        <end position="10"/>
    </location>
</feature>
<dbReference type="InterPro" id="IPR020846">
    <property type="entry name" value="MFS_dom"/>
</dbReference>
<evidence type="ECO:0000256" key="7">
    <source>
        <dbReference type="ARBA" id="ARBA00069139"/>
    </source>
</evidence>
<dbReference type="PROSITE" id="PS50850">
    <property type="entry name" value="MFS"/>
    <property type="match status" value="1"/>
</dbReference>
<feature type="transmembrane region" description="Helical" evidence="10">
    <location>
        <begin position="131"/>
        <end position="150"/>
    </location>
</feature>
<evidence type="ECO:0000256" key="6">
    <source>
        <dbReference type="ARBA" id="ARBA00053977"/>
    </source>
</evidence>
<feature type="transmembrane region" description="Helical" evidence="10">
    <location>
        <begin position="495"/>
        <end position="518"/>
    </location>
</feature>
<dbReference type="Gene3D" id="1.20.1250.20">
    <property type="entry name" value="MFS general substrate transporter like domains"/>
    <property type="match status" value="1"/>
</dbReference>
<organism evidence="12 13">
    <name type="scientific">Neohortaea acidophila</name>
    <dbReference type="NCBI Taxonomy" id="245834"/>
    <lineage>
        <taxon>Eukaryota</taxon>
        <taxon>Fungi</taxon>
        <taxon>Dikarya</taxon>
        <taxon>Ascomycota</taxon>
        <taxon>Pezizomycotina</taxon>
        <taxon>Dothideomycetes</taxon>
        <taxon>Dothideomycetidae</taxon>
        <taxon>Mycosphaerellales</taxon>
        <taxon>Teratosphaeriaceae</taxon>
        <taxon>Neohortaea</taxon>
    </lineage>
</organism>
<evidence type="ECO:0000259" key="11">
    <source>
        <dbReference type="PROSITE" id="PS50850"/>
    </source>
</evidence>
<dbReference type="Proteomes" id="UP000799767">
    <property type="component" value="Unassembled WGS sequence"/>
</dbReference>
<feature type="transmembrane region" description="Helical" evidence="10">
    <location>
        <begin position="467"/>
        <end position="489"/>
    </location>
</feature>
<feature type="compositionally biased region" description="Basic and acidic residues" evidence="9">
    <location>
        <begin position="41"/>
        <end position="50"/>
    </location>
</feature>
<dbReference type="GO" id="GO:0022857">
    <property type="term" value="F:transmembrane transporter activity"/>
    <property type="evidence" value="ECO:0007669"/>
    <property type="project" value="InterPro"/>
</dbReference>
<comment type="subcellular location">
    <subcellularLocation>
        <location evidence="1">Membrane</location>
        <topology evidence="1">Multi-pass membrane protein</topology>
    </subcellularLocation>
</comment>
<evidence type="ECO:0000256" key="4">
    <source>
        <dbReference type="ARBA" id="ARBA00023136"/>
    </source>
</evidence>
<keyword evidence="13" id="KW-1185">Reference proteome</keyword>
<evidence type="ECO:0000256" key="5">
    <source>
        <dbReference type="ARBA" id="ARBA00038347"/>
    </source>
</evidence>
<evidence type="ECO:0000256" key="3">
    <source>
        <dbReference type="ARBA" id="ARBA00022989"/>
    </source>
</evidence>
<dbReference type="AlphaFoldDB" id="A0A6A6PMQ3"/>
<feature type="compositionally biased region" description="Low complexity" evidence="9">
    <location>
        <begin position="27"/>
        <end position="36"/>
    </location>
</feature>
<dbReference type="PANTHER" id="PTHR23502">
    <property type="entry name" value="MAJOR FACILITATOR SUPERFAMILY"/>
    <property type="match status" value="1"/>
</dbReference>
<feature type="domain" description="Major facilitator superfamily (MFS) profile" evidence="11">
    <location>
        <begin position="92"/>
        <end position="522"/>
    </location>
</feature>
<evidence type="ECO:0000256" key="1">
    <source>
        <dbReference type="ARBA" id="ARBA00004141"/>
    </source>
</evidence>
<evidence type="ECO:0000313" key="12">
    <source>
        <dbReference type="EMBL" id="KAF2480723.1"/>
    </source>
</evidence>
<dbReference type="InterPro" id="IPR036259">
    <property type="entry name" value="MFS_trans_sf"/>
</dbReference>
<feature type="transmembrane region" description="Helical" evidence="10">
    <location>
        <begin position="401"/>
        <end position="422"/>
    </location>
</feature>
<feature type="region of interest" description="Disordered" evidence="9">
    <location>
        <begin position="1"/>
        <end position="85"/>
    </location>
</feature>
<feature type="transmembrane region" description="Helical" evidence="10">
    <location>
        <begin position="434"/>
        <end position="455"/>
    </location>
</feature>